<dbReference type="Proteomes" id="UP000269221">
    <property type="component" value="Unassembled WGS sequence"/>
</dbReference>
<proteinExistence type="predicted"/>
<reference evidence="1 2" key="1">
    <citation type="submission" date="2018-07" db="EMBL/GenBank/DDBJ databases">
        <title>A high quality draft genome assembly of the barn swallow (H. rustica rustica).</title>
        <authorList>
            <person name="Formenti G."/>
            <person name="Chiara M."/>
            <person name="Poveda L."/>
            <person name="Francoijs K.-J."/>
            <person name="Bonisoli-Alquati A."/>
            <person name="Canova L."/>
            <person name="Gianfranceschi L."/>
            <person name="Horner D.S."/>
            <person name="Saino N."/>
        </authorList>
    </citation>
    <scope>NUCLEOTIDE SEQUENCE [LARGE SCALE GENOMIC DNA]</scope>
    <source>
        <strain evidence="1">Chelidonia</strain>
        <tissue evidence="1">Blood</tissue>
    </source>
</reference>
<dbReference type="AlphaFoldDB" id="A0A3M0JVJ2"/>
<accession>A0A3M0JVJ2</accession>
<sequence length="104" mass="11775">MQLRLAAGGGSEMEAVGVQGAEDDMVRLYVRHHEQVLIWYIDILDQGHFKAKREGQDKYIPSWQKETRLVAGVKKHPVILNATAQMDTRHFYQGQLADAITAID</sequence>
<gene>
    <name evidence="1" type="ORF">DUI87_18223</name>
</gene>
<keyword evidence="2" id="KW-1185">Reference proteome</keyword>
<comment type="caution">
    <text evidence="1">The sequence shown here is derived from an EMBL/GenBank/DDBJ whole genome shotgun (WGS) entry which is preliminary data.</text>
</comment>
<name>A0A3M0JVJ2_HIRRU</name>
<organism evidence="1 2">
    <name type="scientific">Hirundo rustica rustica</name>
    <dbReference type="NCBI Taxonomy" id="333673"/>
    <lineage>
        <taxon>Eukaryota</taxon>
        <taxon>Metazoa</taxon>
        <taxon>Chordata</taxon>
        <taxon>Craniata</taxon>
        <taxon>Vertebrata</taxon>
        <taxon>Euteleostomi</taxon>
        <taxon>Archelosauria</taxon>
        <taxon>Archosauria</taxon>
        <taxon>Dinosauria</taxon>
        <taxon>Saurischia</taxon>
        <taxon>Theropoda</taxon>
        <taxon>Coelurosauria</taxon>
        <taxon>Aves</taxon>
        <taxon>Neognathae</taxon>
        <taxon>Neoaves</taxon>
        <taxon>Telluraves</taxon>
        <taxon>Australaves</taxon>
        <taxon>Passeriformes</taxon>
        <taxon>Sylvioidea</taxon>
        <taxon>Hirundinidae</taxon>
        <taxon>Hirundo</taxon>
    </lineage>
</organism>
<evidence type="ECO:0000313" key="1">
    <source>
        <dbReference type="EMBL" id="RMC05042.1"/>
    </source>
</evidence>
<dbReference type="EMBL" id="QRBI01000123">
    <property type="protein sequence ID" value="RMC05042.1"/>
    <property type="molecule type" value="Genomic_DNA"/>
</dbReference>
<protein>
    <submittedName>
        <fullName evidence="1">Uncharacterized protein</fullName>
    </submittedName>
</protein>
<evidence type="ECO:0000313" key="2">
    <source>
        <dbReference type="Proteomes" id="UP000269221"/>
    </source>
</evidence>